<sequence length="80" mass="9203">MWLDDAEIGEIPVVWNFLVGHNKVDPANPDNTAPKAIHYTSGGPWFDRYKDCEFADLWINELEELNAEKAAEDEKKKKNN</sequence>
<evidence type="ECO:0000313" key="2">
    <source>
        <dbReference type="Proteomes" id="UP001222027"/>
    </source>
</evidence>
<organism evidence="1 2">
    <name type="scientific">Ensete ventricosum</name>
    <name type="common">Abyssinian banana</name>
    <name type="synonym">Musa ensete</name>
    <dbReference type="NCBI Taxonomy" id="4639"/>
    <lineage>
        <taxon>Eukaryota</taxon>
        <taxon>Viridiplantae</taxon>
        <taxon>Streptophyta</taxon>
        <taxon>Embryophyta</taxon>
        <taxon>Tracheophyta</taxon>
        <taxon>Spermatophyta</taxon>
        <taxon>Magnoliopsida</taxon>
        <taxon>Liliopsida</taxon>
        <taxon>Zingiberales</taxon>
        <taxon>Musaceae</taxon>
        <taxon>Ensete</taxon>
    </lineage>
</organism>
<keyword evidence="2" id="KW-1185">Reference proteome</keyword>
<dbReference type="PANTHER" id="PTHR35105">
    <property type="entry name" value="EXPRESSED PROTEIN"/>
    <property type="match status" value="1"/>
</dbReference>
<name>A0AAV8PZT7_ENSVE</name>
<dbReference type="PANTHER" id="PTHR35105:SF2">
    <property type="entry name" value="PROTEIN CDI"/>
    <property type="match status" value="1"/>
</dbReference>
<evidence type="ECO:0000313" key="1">
    <source>
        <dbReference type="EMBL" id="KAJ8466402.1"/>
    </source>
</evidence>
<dbReference type="Proteomes" id="UP001222027">
    <property type="component" value="Unassembled WGS sequence"/>
</dbReference>
<dbReference type="InterPro" id="IPR029044">
    <property type="entry name" value="Nucleotide-diphossugar_trans"/>
</dbReference>
<comment type="caution">
    <text evidence="1">The sequence shown here is derived from an EMBL/GenBank/DDBJ whole genome shotgun (WGS) entry which is preliminary data.</text>
</comment>
<dbReference type="EMBL" id="JAQQAF010000008">
    <property type="protein sequence ID" value="KAJ8466402.1"/>
    <property type="molecule type" value="Genomic_DNA"/>
</dbReference>
<dbReference type="AlphaFoldDB" id="A0AAV8PZT7"/>
<proteinExistence type="predicted"/>
<accession>A0AAV8PZT7</accession>
<protein>
    <submittedName>
        <fullName evidence="1">Uncharacterized protein</fullName>
    </submittedName>
</protein>
<dbReference type="SUPFAM" id="SSF53448">
    <property type="entry name" value="Nucleotide-diphospho-sugar transferases"/>
    <property type="match status" value="1"/>
</dbReference>
<reference evidence="1 2" key="1">
    <citation type="submission" date="2022-12" db="EMBL/GenBank/DDBJ databases">
        <title>Chromosome-scale assembly of the Ensete ventricosum genome.</title>
        <authorList>
            <person name="Dussert Y."/>
            <person name="Stocks J."/>
            <person name="Wendawek A."/>
            <person name="Woldeyes F."/>
            <person name="Nichols R.A."/>
            <person name="Borrell J.S."/>
        </authorList>
    </citation>
    <scope>NUCLEOTIDE SEQUENCE [LARGE SCALE GENOMIC DNA]</scope>
    <source>
        <strain evidence="2">cv. Maze</strain>
        <tissue evidence="1">Seeds</tissue>
    </source>
</reference>
<gene>
    <name evidence="1" type="ORF">OPV22_028954</name>
</gene>